<dbReference type="PANTHER" id="PTHR38659">
    <property type="entry name" value="METAL-DEPENDENT PHOSPHOHYDROLASE"/>
    <property type="match status" value="1"/>
</dbReference>
<evidence type="ECO:0000313" key="2">
    <source>
        <dbReference type="Proteomes" id="UP000092574"/>
    </source>
</evidence>
<evidence type="ECO:0000313" key="1">
    <source>
        <dbReference type="EMBL" id="ANU76928.1"/>
    </source>
</evidence>
<dbReference type="AlphaFoldDB" id="A0A1C7ID42"/>
<dbReference type="RefSeq" id="WP_065543081.1">
    <property type="nucleotide sequence ID" value="NZ_CP015405.2"/>
</dbReference>
<dbReference type="Proteomes" id="UP000092574">
    <property type="component" value="Chromosome"/>
</dbReference>
<name>A0A1C7ID42_9FIRM</name>
<dbReference type="OrthoDB" id="9801160at2"/>
<dbReference type="SUPFAM" id="SSF109604">
    <property type="entry name" value="HD-domain/PDEase-like"/>
    <property type="match status" value="1"/>
</dbReference>
<evidence type="ECO:0008006" key="3">
    <source>
        <dbReference type="Google" id="ProtNLM"/>
    </source>
</evidence>
<accession>A0A1C7ID42</accession>
<dbReference type="PANTHER" id="PTHR38659:SF2">
    <property type="entry name" value="HDIG DOMAIN PROTEIN"/>
    <property type="match status" value="1"/>
</dbReference>
<reference evidence="1" key="1">
    <citation type="submission" date="2017-04" db="EMBL/GenBank/DDBJ databases">
        <title>Complete Genome Sequences of Twelve Strains of a Stable Defined Moderately Diverse Mouse Microbiota 2 (sDMDMm2).</title>
        <authorList>
            <person name="Uchimura Y."/>
            <person name="Wyss M."/>
            <person name="Brugiroux S."/>
            <person name="Limenitakis J.P."/>
            <person name="Stecher B."/>
            <person name="McCoy K.D."/>
            <person name="Macpherson A.J."/>
        </authorList>
    </citation>
    <scope>NUCLEOTIDE SEQUENCE</scope>
    <source>
        <strain evidence="1">YL58</strain>
    </source>
</reference>
<protein>
    <recommendedName>
        <fullName evidence="3">HD domain-containing protein</fullName>
    </recommendedName>
</protein>
<dbReference type="KEGG" id="byl:A4V09_14880"/>
<dbReference type="STRING" id="1796616.A4V09_14880"/>
<dbReference type="EMBL" id="CP015405">
    <property type="protein sequence ID" value="ANU76928.1"/>
    <property type="molecule type" value="Genomic_DNA"/>
</dbReference>
<keyword evidence="2" id="KW-1185">Reference proteome</keyword>
<sequence length="137" mass="15800">MVPKLNEARELLRNYDQGDFHLLQGEIVSGIMGYFSRQFEPENEEYWAAAGMLHDIDLELYPEEHCAKCYELLREHVVDEQMIHSIVSHGYGRLDWVTVKPMVRPSKSLCDMDVGSIKKKFKKKEFAAGCCGEDILC</sequence>
<organism evidence="1 2">
    <name type="scientific">Blautia pseudococcoides</name>
    <dbReference type="NCBI Taxonomy" id="1796616"/>
    <lineage>
        <taxon>Bacteria</taxon>
        <taxon>Bacillati</taxon>
        <taxon>Bacillota</taxon>
        <taxon>Clostridia</taxon>
        <taxon>Lachnospirales</taxon>
        <taxon>Lachnospiraceae</taxon>
        <taxon>Blautia</taxon>
    </lineage>
</organism>
<proteinExistence type="predicted"/>
<gene>
    <name evidence="1" type="ORF">A4V09_14880</name>
</gene>